<dbReference type="AlphaFoldDB" id="A0A150SNC3"/>
<name>A0A150SNC3_SORCE</name>
<gene>
    <name evidence="1" type="ORF">BE17_39020</name>
</gene>
<evidence type="ECO:0008006" key="3">
    <source>
        <dbReference type="Google" id="ProtNLM"/>
    </source>
</evidence>
<dbReference type="Proteomes" id="UP000075635">
    <property type="component" value="Unassembled WGS sequence"/>
</dbReference>
<organism evidence="1 2">
    <name type="scientific">Sorangium cellulosum</name>
    <name type="common">Polyangium cellulosum</name>
    <dbReference type="NCBI Taxonomy" id="56"/>
    <lineage>
        <taxon>Bacteria</taxon>
        <taxon>Pseudomonadati</taxon>
        <taxon>Myxococcota</taxon>
        <taxon>Polyangia</taxon>
        <taxon>Polyangiales</taxon>
        <taxon>Polyangiaceae</taxon>
        <taxon>Sorangium</taxon>
    </lineage>
</organism>
<accession>A0A150SNC3</accession>
<reference evidence="1 2" key="1">
    <citation type="submission" date="2014-02" db="EMBL/GenBank/DDBJ databases">
        <title>The small core and large imbalanced accessory genome model reveals a collaborative survival strategy of Sorangium cellulosum strains in nature.</title>
        <authorList>
            <person name="Han K."/>
            <person name="Peng R."/>
            <person name="Blom J."/>
            <person name="Li Y.-Z."/>
        </authorList>
    </citation>
    <scope>NUCLEOTIDE SEQUENCE [LARGE SCALE GENOMIC DNA]</scope>
    <source>
        <strain evidence="1 2">So0011-07</strain>
    </source>
</reference>
<proteinExistence type="predicted"/>
<dbReference type="EMBL" id="JEMB01000774">
    <property type="protein sequence ID" value="KYF93953.1"/>
    <property type="molecule type" value="Genomic_DNA"/>
</dbReference>
<evidence type="ECO:0000313" key="1">
    <source>
        <dbReference type="EMBL" id="KYF93953.1"/>
    </source>
</evidence>
<protein>
    <recommendedName>
        <fullName evidence="3">DUF1835 domain-containing protein</fullName>
    </recommendedName>
</protein>
<sequence length="347" mass="39010">MLFDATHVAFDPPTADRLVQLGATNVVRASDCLVIGPSRRDAVEHIRLREAWRSLSEDHSDRDELGEKWDRLYSPDVRWKPPVVLWVSVSLHERVNLWRACSWLKHIGIACGDVIVAEFEFVYGTRTSPPAPPVARRFNCSASVADHLDKVLLGRLGEARPWPVERYDRAARLWESYADEDLLPFVESCIAGVEGFPELAPLWGLLSSFFPRKTTEGTLRLGRLDELILTILSAEEYQTDVSVFCHKSQPGVELRELLSCTGDLFLEDRLAQWARHASSAFVERAPGPNPEEPMKSFVYRLTERGMRLRDKGLNQLTDAPSLPIAGAEAYSPSAPLVLLEDGRLARL</sequence>
<comment type="caution">
    <text evidence="1">The sequence shown here is derived from an EMBL/GenBank/DDBJ whole genome shotgun (WGS) entry which is preliminary data.</text>
</comment>
<evidence type="ECO:0000313" key="2">
    <source>
        <dbReference type="Proteomes" id="UP000075635"/>
    </source>
</evidence>